<reference evidence="2 3" key="1">
    <citation type="submission" date="2017-09" db="EMBL/GenBank/DDBJ databases">
        <title>Depth-based differentiation of microbial function through sediment-hosted aquifers and enrichment of novel symbionts in the deep terrestrial subsurface.</title>
        <authorList>
            <person name="Probst A.J."/>
            <person name="Ladd B."/>
            <person name="Jarett J.K."/>
            <person name="Geller-Mcgrath D.E."/>
            <person name="Sieber C.M."/>
            <person name="Emerson J.B."/>
            <person name="Anantharaman K."/>
            <person name="Thomas B.C."/>
            <person name="Malmstrom R."/>
            <person name="Stieglmeier M."/>
            <person name="Klingl A."/>
            <person name="Woyke T."/>
            <person name="Ryan C.M."/>
            <person name="Banfield J.F."/>
        </authorList>
    </citation>
    <scope>NUCLEOTIDE SEQUENCE [LARGE SCALE GENOMIC DNA]</scope>
    <source>
        <strain evidence="2">CG11_big_fil_rev_8_21_14_0_20_35_14</strain>
    </source>
</reference>
<comment type="caution">
    <text evidence="2">The sequence shown here is derived from an EMBL/GenBank/DDBJ whole genome shotgun (WGS) entry which is preliminary data.</text>
</comment>
<protein>
    <submittedName>
        <fullName evidence="2">Uncharacterized protein</fullName>
    </submittedName>
</protein>
<proteinExistence type="predicted"/>
<feature type="transmembrane region" description="Helical" evidence="1">
    <location>
        <begin position="27"/>
        <end position="47"/>
    </location>
</feature>
<evidence type="ECO:0000256" key="1">
    <source>
        <dbReference type="SAM" id="Phobius"/>
    </source>
</evidence>
<keyword evidence="1" id="KW-0472">Membrane</keyword>
<accession>A0A2H0KM54</accession>
<evidence type="ECO:0000313" key="3">
    <source>
        <dbReference type="Proteomes" id="UP000229570"/>
    </source>
</evidence>
<dbReference type="EMBL" id="PCVL01000051">
    <property type="protein sequence ID" value="PIQ72337.1"/>
    <property type="molecule type" value="Genomic_DNA"/>
</dbReference>
<sequence length="190" mass="22343">MKKLNINLIINREDYQKYQIYFEYLKISLIVLVFVFFSLFFILFLILKNKTDLEKKLNLQKGTLLEILKDKKVDEVKISYIGKKYQDLSSYLKDDAFSSPYYAFLNSAIQESSESAQLETFLITKSRDVDFTIAFTDFPQLMSFFKFIESETFLKNFETISLKSFSVIGATENQKENYELSFAGKFKPLK</sequence>
<dbReference type="Proteomes" id="UP000229570">
    <property type="component" value="Unassembled WGS sequence"/>
</dbReference>
<evidence type="ECO:0000313" key="2">
    <source>
        <dbReference type="EMBL" id="PIQ72337.1"/>
    </source>
</evidence>
<keyword evidence="1" id="KW-1133">Transmembrane helix</keyword>
<gene>
    <name evidence="2" type="ORF">COV86_03570</name>
</gene>
<organism evidence="2 3">
    <name type="scientific">Candidatus Roizmanbacteria bacterium CG11_big_fil_rev_8_21_14_0_20_35_14</name>
    <dbReference type="NCBI Taxonomy" id="1974855"/>
    <lineage>
        <taxon>Bacteria</taxon>
        <taxon>Candidatus Roizmaniibacteriota</taxon>
    </lineage>
</organism>
<keyword evidence="1" id="KW-0812">Transmembrane</keyword>
<name>A0A2H0KM54_9BACT</name>
<dbReference type="AlphaFoldDB" id="A0A2H0KM54"/>